<sequence>AINMPAWLAHIQAASDCLAELESKQAERDIRYQEIKLLNNSLTDLLHLNSHTADTKQATGTNGTVGTHANQVPATEQQCEAAKDNKDECGKLEKHGCVYNPQGDSGKKCTLKPEVKAQLEKANQETEGKDGKADCKKHDNKKDCEAENEGLAANAPRKCGWIDYVDGTGKLPKPECRSSSFLVNNQFALSVVSAAFVALLF</sequence>
<dbReference type="AlphaFoldDB" id="M4SSI0"/>
<evidence type="ECO:0000256" key="2">
    <source>
        <dbReference type="ARBA" id="ARBA00004609"/>
    </source>
</evidence>
<keyword evidence="4" id="KW-0336">GPI-anchor</keyword>
<proteinExistence type="predicted"/>
<evidence type="ECO:0000256" key="6">
    <source>
        <dbReference type="ARBA" id="ARBA00023180"/>
    </source>
</evidence>
<dbReference type="SUPFAM" id="SSF118251">
    <property type="entry name" value="Variant surface glycoprotein MITAT 1.2, VSG 221, C-terminal domain"/>
    <property type="match status" value="1"/>
</dbReference>
<evidence type="ECO:0000259" key="8">
    <source>
        <dbReference type="Pfam" id="PF10659"/>
    </source>
</evidence>
<dbReference type="GO" id="GO:0098552">
    <property type="term" value="C:side of membrane"/>
    <property type="evidence" value="ECO:0007669"/>
    <property type="project" value="UniProtKB-KW"/>
</dbReference>
<dbReference type="VEuPathDB" id="TriTrypDB:Tb1125.Tb11.v5.0916"/>
<evidence type="ECO:0000256" key="5">
    <source>
        <dbReference type="ARBA" id="ARBA00023136"/>
    </source>
</evidence>
<evidence type="ECO:0000313" key="9">
    <source>
        <dbReference type="EMBL" id="AGH58959.1"/>
    </source>
</evidence>
<evidence type="ECO:0000256" key="1">
    <source>
        <dbReference type="ARBA" id="ARBA00002523"/>
    </source>
</evidence>
<dbReference type="GO" id="GO:0005886">
    <property type="term" value="C:plasma membrane"/>
    <property type="evidence" value="ECO:0007669"/>
    <property type="project" value="UniProtKB-SubCell"/>
</dbReference>
<organism evidence="9">
    <name type="scientific">Trypanosoma brucei</name>
    <dbReference type="NCBI Taxonomy" id="5691"/>
    <lineage>
        <taxon>Eukaryota</taxon>
        <taxon>Discoba</taxon>
        <taxon>Euglenozoa</taxon>
        <taxon>Kinetoplastea</taxon>
        <taxon>Metakinetoplastina</taxon>
        <taxon>Trypanosomatida</taxon>
        <taxon>Trypanosomatidae</taxon>
        <taxon>Trypanosoma</taxon>
    </lineage>
</organism>
<evidence type="ECO:0000256" key="7">
    <source>
        <dbReference type="ARBA" id="ARBA00023288"/>
    </source>
</evidence>
<keyword evidence="6" id="KW-0325">Glycoprotein</keyword>
<dbReference type="EMBL" id="KC611528">
    <property type="protein sequence ID" value="AGH58959.1"/>
    <property type="molecule type" value="Genomic_DNA"/>
</dbReference>
<dbReference type="VEuPathDB" id="TriTrypDB:Tb927.5.4950"/>
<evidence type="ECO:0000256" key="4">
    <source>
        <dbReference type="ARBA" id="ARBA00022622"/>
    </source>
</evidence>
<evidence type="ECO:0000256" key="3">
    <source>
        <dbReference type="ARBA" id="ARBA00022475"/>
    </source>
</evidence>
<reference evidence="9" key="1">
    <citation type="submission" date="2013-02" db="EMBL/GenBank/DDBJ databases">
        <authorList>
            <person name="Cross G.A.M."/>
            <person name="Kim H.-S."/>
            <person name="Wickstead B."/>
        </authorList>
    </citation>
    <scope>NUCLEOTIDE SEQUENCE</scope>
    <source>
        <strain evidence="9">Lister 427</strain>
    </source>
</reference>
<keyword evidence="5" id="KW-0472">Membrane</keyword>
<comment type="subcellular location">
    <subcellularLocation>
        <location evidence="2">Cell membrane</location>
        <topology evidence="2">Lipid-anchor</topology>
        <topology evidence="2">GPI-anchor</topology>
    </subcellularLocation>
</comment>
<protein>
    <submittedName>
        <fullName evidence="9">Variant surface glycoprotein 2235</fullName>
    </submittedName>
</protein>
<reference evidence="9" key="2">
    <citation type="journal article" date="2014" name="Mol. Biochem. Parasitol.">
        <title>Capturing the variant surface glycoprotein repertoire (the VSGnome) of Trypanosoma brucei Lister 427.</title>
        <authorList>
            <person name="Cross G.A."/>
            <person name="Kim H.S."/>
            <person name="Wickstead B."/>
        </authorList>
    </citation>
    <scope>NUCLEOTIDE SEQUENCE</scope>
    <source>
        <strain evidence="9">Lister 427</strain>
    </source>
</reference>
<dbReference type="InterPro" id="IPR019609">
    <property type="entry name" value="Variant_surf_glycoprt_trypan_C"/>
</dbReference>
<name>M4SSI0_9TRYP</name>
<feature type="non-terminal residue" evidence="9">
    <location>
        <position position="1"/>
    </location>
</feature>
<feature type="domain" description="Trypanosome variant surface glycoprotein C-terminal" evidence="8">
    <location>
        <begin position="79"/>
        <end position="200"/>
    </location>
</feature>
<keyword evidence="3" id="KW-1003">Cell membrane</keyword>
<accession>M4SSI0</accession>
<keyword evidence="7" id="KW-0449">Lipoprotein</keyword>
<dbReference type="Pfam" id="PF10659">
    <property type="entry name" value="Trypan_glycop_C"/>
    <property type="match status" value="1"/>
</dbReference>
<dbReference type="InterPro" id="IPR027446">
    <property type="entry name" value="VSG_C_dom_sf"/>
</dbReference>
<comment type="function">
    <text evidence="1">VSG forms a coat on the surface of the parasite. The trypanosome evades the immune response of the host by expressing a series of antigenically distinct VSGs from an estimated 1000 VSG genes.</text>
</comment>